<reference evidence="2" key="1">
    <citation type="submission" date="2022-09" db="EMBL/GenBank/DDBJ databases">
        <title>Rhodovastum sp. nov. RN2-1 isolated from soil in Seongnam, South Korea.</title>
        <authorList>
            <person name="Le N.T."/>
        </authorList>
    </citation>
    <scope>NUCLEOTIDE SEQUENCE</scope>
    <source>
        <strain evidence="2">RN2-1</strain>
    </source>
</reference>
<dbReference type="EMBL" id="JAPDNT010000035">
    <property type="protein sequence ID" value="MCW3477351.1"/>
    <property type="molecule type" value="Genomic_DNA"/>
</dbReference>
<organism evidence="2 3">
    <name type="scientific">Limobrevibacterium gyesilva</name>
    <dbReference type="NCBI Taxonomy" id="2991712"/>
    <lineage>
        <taxon>Bacteria</taxon>
        <taxon>Pseudomonadati</taxon>
        <taxon>Pseudomonadota</taxon>
        <taxon>Alphaproteobacteria</taxon>
        <taxon>Acetobacterales</taxon>
        <taxon>Acetobacteraceae</taxon>
        <taxon>Limobrevibacterium</taxon>
    </lineage>
</organism>
<evidence type="ECO:0000313" key="3">
    <source>
        <dbReference type="Proteomes" id="UP001165679"/>
    </source>
</evidence>
<evidence type="ECO:0008006" key="4">
    <source>
        <dbReference type="Google" id="ProtNLM"/>
    </source>
</evidence>
<keyword evidence="1" id="KW-0732">Signal</keyword>
<sequence length="71" mass="7686">MVCRSLCRLLLPAATLALLGLSGCVAYPAYDGYYAAPAAGYVYAPAPRYYYGGGYGYGYGRGWGHGRGYWR</sequence>
<protein>
    <recommendedName>
        <fullName evidence="4">Lipoprotein</fullName>
    </recommendedName>
</protein>
<dbReference type="Proteomes" id="UP001165679">
    <property type="component" value="Unassembled WGS sequence"/>
</dbReference>
<feature type="chain" id="PRO_5041230367" description="Lipoprotein" evidence="1">
    <location>
        <begin position="27"/>
        <end position="71"/>
    </location>
</feature>
<evidence type="ECO:0000313" key="2">
    <source>
        <dbReference type="EMBL" id="MCW3477351.1"/>
    </source>
</evidence>
<evidence type="ECO:0000256" key="1">
    <source>
        <dbReference type="SAM" id="SignalP"/>
    </source>
</evidence>
<gene>
    <name evidence="2" type="ORF">OL599_22540</name>
</gene>
<dbReference type="PROSITE" id="PS51257">
    <property type="entry name" value="PROKAR_LIPOPROTEIN"/>
    <property type="match status" value="1"/>
</dbReference>
<feature type="signal peptide" evidence="1">
    <location>
        <begin position="1"/>
        <end position="26"/>
    </location>
</feature>
<keyword evidence="3" id="KW-1185">Reference proteome</keyword>
<dbReference type="AlphaFoldDB" id="A0AA41YNW1"/>
<dbReference type="RefSeq" id="WP_264716294.1">
    <property type="nucleotide sequence ID" value="NZ_JAPDNT010000035.1"/>
</dbReference>
<accession>A0AA41YNW1</accession>
<proteinExistence type="predicted"/>
<name>A0AA41YNW1_9PROT</name>
<comment type="caution">
    <text evidence="2">The sequence shown here is derived from an EMBL/GenBank/DDBJ whole genome shotgun (WGS) entry which is preliminary data.</text>
</comment>
<reference evidence="2" key="2">
    <citation type="submission" date="2022-10" db="EMBL/GenBank/DDBJ databases">
        <authorList>
            <person name="Trinh H.N."/>
        </authorList>
    </citation>
    <scope>NUCLEOTIDE SEQUENCE</scope>
    <source>
        <strain evidence="2">RN2-1</strain>
    </source>
</reference>